<gene>
    <name evidence="7" type="ORF">GCM10009799_38220</name>
</gene>
<dbReference type="CDD" id="cd00609">
    <property type="entry name" value="AAT_like"/>
    <property type="match status" value="1"/>
</dbReference>
<dbReference type="InterPro" id="IPR051446">
    <property type="entry name" value="HTH_trans_reg/aminotransferase"/>
</dbReference>
<dbReference type="PROSITE" id="PS50949">
    <property type="entry name" value="HTH_GNTR"/>
    <property type="match status" value="1"/>
</dbReference>
<dbReference type="InterPro" id="IPR036390">
    <property type="entry name" value="WH_DNA-bd_sf"/>
</dbReference>
<comment type="caution">
    <text evidence="7">The sequence shown here is derived from an EMBL/GenBank/DDBJ whole genome shotgun (WGS) entry which is preliminary data.</text>
</comment>
<keyword evidence="3" id="KW-0805">Transcription regulation</keyword>
<dbReference type="GO" id="GO:0008483">
    <property type="term" value="F:transaminase activity"/>
    <property type="evidence" value="ECO:0007669"/>
    <property type="project" value="UniProtKB-KW"/>
</dbReference>
<dbReference type="Gene3D" id="3.90.1150.10">
    <property type="entry name" value="Aspartate Aminotransferase, domain 1"/>
    <property type="match status" value="1"/>
</dbReference>
<keyword evidence="2" id="KW-0663">Pyridoxal phosphate</keyword>
<proteinExistence type="inferred from homology"/>
<dbReference type="Gene3D" id="3.40.640.10">
    <property type="entry name" value="Type I PLP-dependent aspartate aminotransferase-like (Major domain)"/>
    <property type="match status" value="1"/>
</dbReference>
<feature type="domain" description="HTH gntR-type" evidence="6">
    <location>
        <begin position="18"/>
        <end position="86"/>
    </location>
</feature>
<dbReference type="CDD" id="cd07377">
    <property type="entry name" value="WHTH_GntR"/>
    <property type="match status" value="1"/>
</dbReference>
<evidence type="ECO:0000313" key="8">
    <source>
        <dbReference type="Proteomes" id="UP001501585"/>
    </source>
</evidence>
<keyword evidence="8" id="KW-1185">Reference proteome</keyword>
<keyword evidence="5" id="KW-0804">Transcription</keyword>
<reference evidence="8" key="1">
    <citation type="journal article" date="2019" name="Int. J. Syst. Evol. Microbiol.">
        <title>The Global Catalogue of Microorganisms (GCM) 10K type strain sequencing project: providing services to taxonomists for standard genome sequencing and annotation.</title>
        <authorList>
            <consortium name="The Broad Institute Genomics Platform"/>
            <consortium name="The Broad Institute Genome Sequencing Center for Infectious Disease"/>
            <person name="Wu L."/>
            <person name="Ma J."/>
        </authorList>
    </citation>
    <scope>NUCLEOTIDE SEQUENCE [LARGE SCALE GENOMIC DNA]</scope>
    <source>
        <strain evidence="8">JCM 15313</strain>
    </source>
</reference>
<keyword evidence="7" id="KW-0032">Aminotransferase</keyword>
<sequence>MKPIDLTERLGRWSSGHGPLYLLLAGRLRQLIDNGDLPPGTLLPPDRALASALALGRSTVVATYDLLRTEGRIVRRQGSGTRVAGEPSRAMSAAELPDDTTDAPVFLHLLEPRDDVIPLGCAAPDAVPPELTEAYARVLPELAATTNDIGYHPQGHLGLRRAIAEHYERRGAPTRSEQILVTTGAQQALSLLARALLRPGGQALVEAPTYPGALEAFREEGAVLRALPVGLEGFEATVGEHRPALAYVVSTFHNPTGAVLPALARRRLAKVAGAADVPLIDDEALTDLGFPEEEHPPPIAAYSDAVISVGSLSKIVWGGLRVGWVRAPVPLITRLARLRAVHDLGGNTLAQLAAADLLPRLEPLRCRRATERKACHDHLRAELGRHLPDWDAPPARGGQTLWVRLPRGDGGAFAQAALRHRVAVLPGSGLDAADSSRDYLRLHFIASPKELSEAVRRLAVAWRGFAPSEPPATPLPSMAV</sequence>
<dbReference type="InterPro" id="IPR015422">
    <property type="entry name" value="PyrdxlP-dep_Trfase_small"/>
</dbReference>
<evidence type="ECO:0000259" key="6">
    <source>
        <dbReference type="PROSITE" id="PS50949"/>
    </source>
</evidence>
<dbReference type="SUPFAM" id="SSF46785">
    <property type="entry name" value="Winged helix' DNA-binding domain"/>
    <property type="match status" value="1"/>
</dbReference>
<evidence type="ECO:0000256" key="3">
    <source>
        <dbReference type="ARBA" id="ARBA00023015"/>
    </source>
</evidence>
<dbReference type="InterPro" id="IPR004839">
    <property type="entry name" value="Aminotransferase_I/II_large"/>
</dbReference>
<evidence type="ECO:0000256" key="5">
    <source>
        <dbReference type="ARBA" id="ARBA00023163"/>
    </source>
</evidence>
<dbReference type="InterPro" id="IPR015424">
    <property type="entry name" value="PyrdxlP-dep_Trfase"/>
</dbReference>
<evidence type="ECO:0000256" key="1">
    <source>
        <dbReference type="ARBA" id="ARBA00005384"/>
    </source>
</evidence>
<comment type="similarity">
    <text evidence="1">In the C-terminal section; belongs to the class-I pyridoxal-phosphate-dependent aminotransferase family.</text>
</comment>
<dbReference type="InterPro" id="IPR000524">
    <property type="entry name" value="Tscrpt_reg_HTH_GntR"/>
</dbReference>
<name>A0ABP5ET13_9ACTN</name>
<dbReference type="SUPFAM" id="SSF53383">
    <property type="entry name" value="PLP-dependent transferases"/>
    <property type="match status" value="1"/>
</dbReference>
<evidence type="ECO:0000256" key="4">
    <source>
        <dbReference type="ARBA" id="ARBA00023125"/>
    </source>
</evidence>
<evidence type="ECO:0000313" key="7">
    <source>
        <dbReference type="EMBL" id="GAA2007032.1"/>
    </source>
</evidence>
<dbReference type="SMART" id="SM00345">
    <property type="entry name" value="HTH_GNTR"/>
    <property type="match status" value="1"/>
</dbReference>
<dbReference type="RefSeq" id="WP_344106003.1">
    <property type="nucleotide sequence ID" value="NZ_BAAAPC010000017.1"/>
</dbReference>
<keyword evidence="7" id="KW-0808">Transferase</keyword>
<dbReference type="PANTHER" id="PTHR46577:SF1">
    <property type="entry name" value="HTH-TYPE TRANSCRIPTIONAL REGULATORY PROTEIN GABR"/>
    <property type="match status" value="1"/>
</dbReference>
<dbReference type="Pfam" id="PF00155">
    <property type="entry name" value="Aminotran_1_2"/>
    <property type="match status" value="1"/>
</dbReference>
<evidence type="ECO:0000256" key="2">
    <source>
        <dbReference type="ARBA" id="ARBA00022898"/>
    </source>
</evidence>
<dbReference type="Proteomes" id="UP001501585">
    <property type="component" value="Unassembled WGS sequence"/>
</dbReference>
<accession>A0ABP5ET13</accession>
<dbReference type="PANTHER" id="PTHR46577">
    <property type="entry name" value="HTH-TYPE TRANSCRIPTIONAL REGULATORY PROTEIN GABR"/>
    <property type="match status" value="1"/>
</dbReference>
<protein>
    <submittedName>
        <fullName evidence="7">PLP-dependent aminotransferase family protein</fullName>
    </submittedName>
</protein>
<dbReference type="Pfam" id="PF00392">
    <property type="entry name" value="GntR"/>
    <property type="match status" value="1"/>
</dbReference>
<keyword evidence="4" id="KW-0238">DNA-binding</keyword>
<dbReference type="Gene3D" id="1.10.10.10">
    <property type="entry name" value="Winged helix-like DNA-binding domain superfamily/Winged helix DNA-binding domain"/>
    <property type="match status" value="1"/>
</dbReference>
<dbReference type="InterPro" id="IPR015421">
    <property type="entry name" value="PyrdxlP-dep_Trfase_major"/>
</dbReference>
<organism evidence="7 8">
    <name type="scientific">Nocardiopsis rhodophaea</name>
    <dbReference type="NCBI Taxonomy" id="280238"/>
    <lineage>
        <taxon>Bacteria</taxon>
        <taxon>Bacillati</taxon>
        <taxon>Actinomycetota</taxon>
        <taxon>Actinomycetes</taxon>
        <taxon>Streptosporangiales</taxon>
        <taxon>Nocardiopsidaceae</taxon>
        <taxon>Nocardiopsis</taxon>
    </lineage>
</organism>
<dbReference type="EMBL" id="BAAAPC010000017">
    <property type="protein sequence ID" value="GAA2007032.1"/>
    <property type="molecule type" value="Genomic_DNA"/>
</dbReference>
<dbReference type="InterPro" id="IPR036388">
    <property type="entry name" value="WH-like_DNA-bd_sf"/>
</dbReference>